<comment type="similarity">
    <text evidence="2">Belongs to the GMC oxidoreductase family.</text>
</comment>
<evidence type="ECO:0000256" key="4">
    <source>
        <dbReference type="ARBA" id="ARBA00022827"/>
    </source>
</evidence>
<dbReference type="Proteomes" id="UP001161294">
    <property type="component" value="Unassembled WGS sequence"/>
</dbReference>
<dbReference type="RefSeq" id="WP_279853158.1">
    <property type="nucleotide sequence ID" value="NZ_JAOCIA010000021.1"/>
</dbReference>
<protein>
    <submittedName>
        <fullName evidence="7">GMC family oxidoreductase</fullName>
    </submittedName>
</protein>
<evidence type="ECO:0000256" key="1">
    <source>
        <dbReference type="ARBA" id="ARBA00001974"/>
    </source>
</evidence>
<dbReference type="Gene3D" id="3.50.50.60">
    <property type="entry name" value="FAD/NAD(P)-binding domain"/>
    <property type="match status" value="2"/>
</dbReference>
<comment type="caution">
    <text evidence="7">The sequence shown here is derived from an EMBL/GenBank/DDBJ whole genome shotgun (WGS) entry which is preliminary data.</text>
</comment>
<dbReference type="InterPro" id="IPR051473">
    <property type="entry name" value="P2Ox-like"/>
</dbReference>
<dbReference type="InterPro" id="IPR036188">
    <property type="entry name" value="FAD/NAD-bd_sf"/>
</dbReference>
<keyword evidence="5" id="KW-0560">Oxidoreductase</keyword>
<comment type="cofactor">
    <cofactor evidence="1">
        <name>FAD</name>
        <dbReference type="ChEBI" id="CHEBI:57692"/>
    </cofactor>
</comment>
<name>A0AA42W3U7_9BURK</name>
<proteinExistence type="inferred from homology"/>
<feature type="domain" description="Glucose-methanol-choline oxidoreductase C-terminal" evidence="6">
    <location>
        <begin position="409"/>
        <end position="522"/>
    </location>
</feature>
<evidence type="ECO:0000313" key="8">
    <source>
        <dbReference type="Proteomes" id="UP001161294"/>
    </source>
</evidence>
<organism evidence="7 8">
    <name type="scientific">Comamonas aquatica</name>
    <dbReference type="NCBI Taxonomy" id="225991"/>
    <lineage>
        <taxon>Bacteria</taxon>
        <taxon>Pseudomonadati</taxon>
        <taxon>Pseudomonadota</taxon>
        <taxon>Betaproteobacteria</taxon>
        <taxon>Burkholderiales</taxon>
        <taxon>Comamonadaceae</taxon>
        <taxon>Comamonas</taxon>
    </lineage>
</organism>
<evidence type="ECO:0000256" key="3">
    <source>
        <dbReference type="ARBA" id="ARBA00022630"/>
    </source>
</evidence>
<dbReference type="AlphaFoldDB" id="A0AA42W3U7"/>
<keyword evidence="3" id="KW-0285">Flavoprotein</keyword>
<gene>
    <name evidence="7" type="ORF">N5J23_14875</name>
</gene>
<dbReference type="GO" id="GO:0016614">
    <property type="term" value="F:oxidoreductase activity, acting on CH-OH group of donors"/>
    <property type="evidence" value="ECO:0007669"/>
    <property type="project" value="InterPro"/>
</dbReference>
<dbReference type="EMBL" id="JAOCJW010000034">
    <property type="protein sequence ID" value="MDH2006812.1"/>
    <property type="molecule type" value="Genomic_DNA"/>
</dbReference>
<reference evidence="7" key="1">
    <citation type="submission" date="2022-09" db="EMBL/GenBank/DDBJ databases">
        <title>Intensive care unit water sources are persistently colonized with multi-drug resistant bacteria and are the site of extensive horizontal gene transfer of antibiotic resistance genes.</title>
        <authorList>
            <person name="Diorio-Toth L."/>
        </authorList>
    </citation>
    <scope>NUCLEOTIDE SEQUENCE</scope>
    <source>
        <strain evidence="7">GD03686</strain>
    </source>
</reference>
<sequence>MADSQKLSADYVIVGAGIIGAMLAAKLAKSGASVLMLEAGPAVTRAEIVGRFRNSPRRSDWMSPYPSIDTAPHPIYKPEDNGYLVQAGPYPYKAEYIRQVGGTSWHWAAHAWRNVPGDFKIRSLYGVGVDWPFDYDDLEPYYQEAEDIMGVCGSTRTGSPRSQPFPMDEVAMPYAMQRVRDRLAGSFDVVGNTVARNSRTFDQRPPCCGNNSCQPICPIDAQYHGGIAVQQALAVGVKLQTRANVFQLEHDAQGRIIAANYYDPDKNMHRVTGKTFIVASNGIESPRLLLLSKSDKFKHGIANDHDMVGRHLMDHPSTSLTFDADEDVWLGRGPQSPVSINAMRDGAFRSEYSPYRLDFTNISRVDGATTGLLKAGIYGKEFADKLRHAAARELNVKSVLEVLPDPERRIDLADDKDSVGLPKPRAHYSIDDYTFKGHKRAQQDFAKIAELMGGTNLRYTKDDDFSNNQHICGTLSMGSDRKVSVCDQYGRAWDHENLFFASTGVLPTSSTCNSTLNGIAVALRTGAFLIAENGGPAMLPRSNTLAGWKPLVPAWTPKA</sequence>
<dbReference type="SUPFAM" id="SSF51905">
    <property type="entry name" value="FAD/NAD(P)-binding domain"/>
    <property type="match status" value="1"/>
</dbReference>
<dbReference type="PANTHER" id="PTHR42784:SF1">
    <property type="entry name" value="PYRANOSE 2-OXIDASE"/>
    <property type="match status" value="1"/>
</dbReference>
<keyword evidence="4" id="KW-0274">FAD</keyword>
<dbReference type="Pfam" id="PF13450">
    <property type="entry name" value="NAD_binding_8"/>
    <property type="match status" value="1"/>
</dbReference>
<dbReference type="PANTHER" id="PTHR42784">
    <property type="entry name" value="PYRANOSE 2-OXIDASE"/>
    <property type="match status" value="1"/>
</dbReference>
<evidence type="ECO:0000256" key="5">
    <source>
        <dbReference type="ARBA" id="ARBA00023002"/>
    </source>
</evidence>
<dbReference type="Pfam" id="PF05199">
    <property type="entry name" value="GMC_oxred_C"/>
    <property type="match status" value="1"/>
</dbReference>
<evidence type="ECO:0000313" key="7">
    <source>
        <dbReference type="EMBL" id="MDH2006812.1"/>
    </source>
</evidence>
<evidence type="ECO:0000259" key="6">
    <source>
        <dbReference type="Pfam" id="PF05199"/>
    </source>
</evidence>
<accession>A0AA42W3U7</accession>
<evidence type="ECO:0000256" key="2">
    <source>
        <dbReference type="ARBA" id="ARBA00010790"/>
    </source>
</evidence>
<dbReference type="InterPro" id="IPR007867">
    <property type="entry name" value="GMC_OxRtase_C"/>
</dbReference>